<protein>
    <recommendedName>
        <fullName evidence="5">Alpha-carbonic anhydrase domain-containing protein</fullName>
    </recommendedName>
</protein>
<dbReference type="SMART" id="SM01057">
    <property type="entry name" value="Carb_anhydrase"/>
    <property type="match status" value="1"/>
</dbReference>
<dbReference type="GO" id="GO:0009570">
    <property type="term" value="C:chloroplast stroma"/>
    <property type="evidence" value="ECO:0007669"/>
    <property type="project" value="UniProtKB-SubCell"/>
</dbReference>
<evidence type="ECO:0000256" key="4">
    <source>
        <dbReference type="ARBA" id="ARBA00048348"/>
    </source>
</evidence>
<dbReference type="PANTHER" id="PTHR18952">
    <property type="entry name" value="CARBONIC ANHYDRASE"/>
    <property type="match status" value="1"/>
</dbReference>
<dbReference type="InterPro" id="IPR041891">
    <property type="entry name" value="Alpha_CA_prokaryot-like"/>
</dbReference>
<dbReference type="AlphaFoldDB" id="A0A803PAX8"/>
<dbReference type="SUPFAM" id="SSF51069">
    <property type="entry name" value="Carbonic anhydrase"/>
    <property type="match status" value="1"/>
</dbReference>
<accession>A0A803PAX8</accession>
<comment type="catalytic activity">
    <reaction evidence="4">
        <text>hydrogencarbonate + H(+) = CO2 + H2O</text>
        <dbReference type="Rhea" id="RHEA:10748"/>
        <dbReference type="ChEBI" id="CHEBI:15377"/>
        <dbReference type="ChEBI" id="CHEBI:15378"/>
        <dbReference type="ChEBI" id="CHEBI:16526"/>
        <dbReference type="ChEBI" id="CHEBI:17544"/>
        <dbReference type="EC" id="4.2.1.1"/>
    </reaction>
</comment>
<keyword evidence="7" id="KW-1185">Reference proteome</keyword>
<dbReference type="GO" id="GO:0008270">
    <property type="term" value="F:zinc ion binding"/>
    <property type="evidence" value="ECO:0007669"/>
    <property type="project" value="InterPro"/>
</dbReference>
<dbReference type="PROSITE" id="PS51144">
    <property type="entry name" value="ALPHA_CA_2"/>
    <property type="match status" value="1"/>
</dbReference>
<evidence type="ECO:0000256" key="2">
    <source>
        <dbReference type="ARBA" id="ARBA00004470"/>
    </source>
</evidence>
<dbReference type="OMA" id="CTEDIAW"/>
<evidence type="ECO:0000256" key="1">
    <source>
        <dbReference type="ARBA" id="ARBA00002904"/>
    </source>
</evidence>
<evidence type="ECO:0000313" key="6">
    <source>
        <dbReference type="EnsemblPlants" id="cds.evm.model.03.905"/>
    </source>
</evidence>
<dbReference type="InterPro" id="IPR036398">
    <property type="entry name" value="CA_dom_sf"/>
</dbReference>
<dbReference type="GO" id="GO:0004089">
    <property type="term" value="F:carbonate dehydratase activity"/>
    <property type="evidence" value="ECO:0007669"/>
    <property type="project" value="UniProtKB-EC"/>
</dbReference>
<dbReference type="Proteomes" id="UP000596661">
    <property type="component" value="Chromosome 3"/>
</dbReference>
<dbReference type="Gramene" id="evm.model.03.905">
    <property type="protein sequence ID" value="cds.evm.model.03.905"/>
    <property type="gene ID" value="evm.TU.03.905"/>
</dbReference>
<dbReference type="Gene3D" id="3.10.200.10">
    <property type="entry name" value="Alpha carbonic anhydrase"/>
    <property type="match status" value="1"/>
</dbReference>
<dbReference type="InterPro" id="IPR023561">
    <property type="entry name" value="Carbonic_anhydrase_a-class"/>
</dbReference>
<dbReference type="CDD" id="cd03124">
    <property type="entry name" value="alpha_CA_prokaryotic_like"/>
    <property type="match status" value="1"/>
</dbReference>
<comment type="function">
    <text evidence="1">Reversible hydration of carbon dioxide.</text>
</comment>
<organism evidence="6 7">
    <name type="scientific">Cannabis sativa</name>
    <name type="common">Hemp</name>
    <name type="synonym">Marijuana</name>
    <dbReference type="NCBI Taxonomy" id="3483"/>
    <lineage>
        <taxon>Eukaryota</taxon>
        <taxon>Viridiplantae</taxon>
        <taxon>Streptophyta</taxon>
        <taxon>Embryophyta</taxon>
        <taxon>Tracheophyta</taxon>
        <taxon>Spermatophyta</taxon>
        <taxon>Magnoliopsida</taxon>
        <taxon>eudicotyledons</taxon>
        <taxon>Gunneridae</taxon>
        <taxon>Pentapetalae</taxon>
        <taxon>rosids</taxon>
        <taxon>fabids</taxon>
        <taxon>Rosales</taxon>
        <taxon>Cannabaceae</taxon>
        <taxon>Cannabis</taxon>
    </lineage>
</organism>
<feature type="domain" description="Alpha-carbonic anhydrase" evidence="5">
    <location>
        <begin position="1"/>
        <end position="126"/>
    </location>
</feature>
<dbReference type="PANTHER" id="PTHR18952:SF208">
    <property type="entry name" value="CARBONIC ANHYDRASE XA-RELATED"/>
    <property type="match status" value="1"/>
</dbReference>
<name>A0A803PAX8_CANSA</name>
<comment type="similarity">
    <text evidence="3">Belongs to the alpha-class carbonic anhydrase family.</text>
</comment>
<proteinExistence type="inferred from homology"/>
<reference evidence="6" key="1">
    <citation type="submission" date="2018-11" db="EMBL/GenBank/DDBJ databases">
        <authorList>
            <person name="Grassa J C."/>
        </authorList>
    </citation>
    <scope>NUCLEOTIDE SEQUENCE [LARGE SCALE GENOMIC DNA]</scope>
</reference>
<evidence type="ECO:0000313" key="7">
    <source>
        <dbReference type="Proteomes" id="UP000596661"/>
    </source>
</evidence>
<comment type="subcellular location">
    <subcellularLocation>
        <location evidence="2">Plastid</location>
        <location evidence="2">Chloroplast stroma</location>
    </subcellularLocation>
</comment>
<evidence type="ECO:0000256" key="3">
    <source>
        <dbReference type="ARBA" id="ARBA00006365"/>
    </source>
</evidence>
<evidence type="ECO:0000259" key="5">
    <source>
        <dbReference type="PROSITE" id="PS51144"/>
    </source>
</evidence>
<dbReference type="EMBL" id="UZAU01000269">
    <property type="status" value="NOT_ANNOTATED_CDS"/>
    <property type="molecule type" value="Genomic_DNA"/>
</dbReference>
<dbReference type="GO" id="GO:0006730">
    <property type="term" value="P:one-carbon metabolic process"/>
    <property type="evidence" value="ECO:0007669"/>
    <property type="project" value="TreeGrafter"/>
</dbReference>
<sequence length="136" mass="15643">MVHESHEVNGETKIAVTALFYRIGKPDRFLTKLTKHVTSIADTKEEVHQGVVDPRQLRLGGFKYYRYIGSLTVPPCTQGVLWAINKRISTVSREQVRLLRVAVHDFAERNARPLQPLNERDIHLCGPMFQLEDLKH</sequence>
<dbReference type="InterPro" id="IPR001148">
    <property type="entry name" value="CA_dom"/>
</dbReference>
<reference evidence="6" key="2">
    <citation type="submission" date="2021-03" db="UniProtKB">
        <authorList>
            <consortium name="EnsemblPlants"/>
        </authorList>
    </citation>
    <scope>IDENTIFICATION</scope>
</reference>
<dbReference type="EnsemblPlants" id="evm.model.03.905">
    <property type="protein sequence ID" value="cds.evm.model.03.905"/>
    <property type="gene ID" value="evm.TU.03.905"/>
</dbReference>
<dbReference type="Pfam" id="PF00194">
    <property type="entry name" value="Carb_anhydrase"/>
    <property type="match status" value="1"/>
</dbReference>